<evidence type="ECO:0000256" key="3">
    <source>
        <dbReference type="ARBA" id="ARBA00022473"/>
    </source>
</evidence>
<reference evidence="11" key="1">
    <citation type="submission" date="2022-11" db="UniProtKB">
        <authorList>
            <consortium name="WormBaseParasite"/>
        </authorList>
    </citation>
    <scope>IDENTIFICATION</scope>
</reference>
<dbReference type="PROSITE" id="PS50261">
    <property type="entry name" value="G_PROTEIN_RECEP_F2_4"/>
    <property type="match status" value="1"/>
</dbReference>
<keyword evidence="6 8" id="KW-0472">Membrane</keyword>
<dbReference type="InterPro" id="IPR000539">
    <property type="entry name" value="Frizzled/Smoothened_7TM"/>
</dbReference>
<protein>
    <submittedName>
        <fullName evidence="11">G-protein coupled receptors family 2 profile 2 domain-containing protein</fullName>
    </submittedName>
</protein>
<evidence type="ECO:0000256" key="6">
    <source>
        <dbReference type="ARBA" id="ARBA00023136"/>
    </source>
</evidence>
<evidence type="ECO:0000259" key="9">
    <source>
        <dbReference type="PROSITE" id="PS50261"/>
    </source>
</evidence>
<keyword evidence="3" id="KW-0217">Developmental protein</keyword>
<feature type="transmembrane region" description="Helical" evidence="8">
    <location>
        <begin position="42"/>
        <end position="72"/>
    </location>
</feature>
<dbReference type="PANTHER" id="PTHR11309">
    <property type="entry name" value="FRIZZLED"/>
    <property type="match status" value="1"/>
</dbReference>
<proteinExistence type="inferred from homology"/>
<feature type="transmembrane region" description="Helical" evidence="8">
    <location>
        <begin position="170"/>
        <end position="192"/>
    </location>
</feature>
<dbReference type="SMART" id="SM01330">
    <property type="entry name" value="Frizzled"/>
    <property type="match status" value="1"/>
</dbReference>
<evidence type="ECO:0000313" key="10">
    <source>
        <dbReference type="Proteomes" id="UP000887574"/>
    </source>
</evidence>
<evidence type="ECO:0000256" key="8">
    <source>
        <dbReference type="SAM" id="Phobius"/>
    </source>
</evidence>
<dbReference type="InterPro" id="IPR015526">
    <property type="entry name" value="Frizzled/SFRP"/>
</dbReference>
<dbReference type="GO" id="GO:0035567">
    <property type="term" value="P:non-canonical Wnt signaling pathway"/>
    <property type="evidence" value="ECO:0007669"/>
    <property type="project" value="TreeGrafter"/>
</dbReference>
<dbReference type="GO" id="GO:0005886">
    <property type="term" value="C:plasma membrane"/>
    <property type="evidence" value="ECO:0007669"/>
    <property type="project" value="TreeGrafter"/>
</dbReference>
<comment type="similarity">
    <text evidence="2">Belongs to the G-protein coupled receptor Fz/Smo family.</text>
</comment>
<keyword evidence="4 8" id="KW-0812">Transmembrane</keyword>
<evidence type="ECO:0000313" key="11">
    <source>
        <dbReference type="WBParaSite" id="jg17364"/>
    </source>
</evidence>
<feature type="transmembrane region" description="Helical" evidence="8">
    <location>
        <begin position="117"/>
        <end position="139"/>
    </location>
</feature>
<dbReference type="InterPro" id="IPR017981">
    <property type="entry name" value="GPCR_2-like_7TM"/>
</dbReference>
<keyword evidence="5 8" id="KW-1133">Transmembrane helix</keyword>
<keyword evidence="10" id="KW-1185">Reference proteome</keyword>
<dbReference type="Proteomes" id="UP000887574">
    <property type="component" value="Unplaced"/>
</dbReference>
<name>A0A915D9U2_9BILA</name>
<evidence type="ECO:0000256" key="5">
    <source>
        <dbReference type="ARBA" id="ARBA00022989"/>
    </source>
</evidence>
<sequence>MAVCYLVVSTTYMIGLVAEDSLSCSAISATKTQLVTQGIDNFACTAIAVAHFFFTTAGIIWWLILCFSWFLVTTLKWGEAPVGQVFSIGDEQHRWDVFTGVCSVGNLRPDALFNFVVLPQSILIAIGLVLFVCGFISIMRIRSYIKGQRLNKLEATEAASEKISKLMLRISSFSMLYIVPMIVGQVCTYYQALNMENWLTTWYSTRCLHAQRGAFGFTLSREFCPIDDGTMVHETPEAVIFFIKYLCYFTVGVACALWTINGKTLNSYGEFYARIFYGRSRVPTRQLDFTSVSGHEVVWYVTGDVKFLSGSTLMQFHQGRTWYSIEQSFLNALILQSNGQKVKDIVEIFERSNDAIRYNFAAGQFLSCDARAGSVVS</sequence>
<dbReference type="Gene3D" id="1.20.1070.10">
    <property type="entry name" value="Rhodopsin 7-helix transmembrane proteins"/>
    <property type="match status" value="2"/>
</dbReference>
<evidence type="ECO:0000256" key="2">
    <source>
        <dbReference type="ARBA" id="ARBA00008077"/>
    </source>
</evidence>
<evidence type="ECO:0000256" key="4">
    <source>
        <dbReference type="ARBA" id="ARBA00022692"/>
    </source>
</evidence>
<dbReference type="AlphaFoldDB" id="A0A915D9U2"/>
<evidence type="ECO:0000256" key="7">
    <source>
        <dbReference type="ARBA" id="ARBA00023170"/>
    </source>
</evidence>
<dbReference type="GO" id="GO:0017147">
    <property type="term" value="F:Wnt-protein binding"/>
    <property type="evidence" value="ECO:0007669"/>
    <property type="project" value="TreeGrafter"/>
</dbReference>
<feature type="transmembrane region" description="Helical" evidence="8">
    <location>
        <begin position="238"/>
        <end position="260"/>
    </location>
</feature>
<organism evidence="10 11">
    <name type="scientific">Ditylenchus dipsaci</name>
    <dbReference type="NCBI Taxonomy" id="166011"/>
    <lineage>
        <taxon>Eukaryota</taxon>
        <taxon>Metazoa</taxon>
        <taxon>Ecdysozoa</taxon>
        <taxon>Nematoda</taxon>
        <taxon>Chromadorea</taxon>
        <taxon>Rhabditida</taxon>
        <taxon>Tylenchina</taxon>
        <taxon>Tylenchomorpha</taxon>
        <taxon>Sphaerularioidea</taxon>
        <taxon>Anguinidae</taxon>
        <taxon>Anguininae</taxon>
        <taxon>Ditylenchus</taxon>
    </lineage>
</organism>
<dbReference type="GO" id="GO:0060070">
    <property type="term" value="P:canonical Wnt signaling pathway"/>
    <property type="evidence" value="ECO:0007669"/>
    <property type="project" value="TreeGrafter"/>
</dbReference>
<keyword evidence="7" id="KW-0675">Receptor</keyword>
<dbReference type="PANTHER" id="PTHR11309:SF47">
    <property type="entry name" value="FRIZZLED"/>
    <property type="match status" value="1"/>
</dbReference>
<dbReference type="GO" id="GO:0042813">
    <property type="term" value="F:Wnt receptor activity"/>
    <property type="evidence" value="ECO:0007669"/>
    <property type="project" value="TreeGrafter"/>
</dbReference>
<evidence type="ECO:0000256" key="1">
    <source>
        <dbReference type="ARBA" id="ARBA00004141"/>
    </source>
</evidence>
<dbReference type="PRINTS" id="PR00489">
    <property type="entry name" value="FRIZZLED"/>
</dbReference>
<accession>A0A915D9U2</accession>
<comment type="subcellular location">
    <subcellularLocation>
        <location evidence="1">Membrane</location>
        <topology evidence="1">Multi-pass membrane protein</topology>
    </subcellularLocation>
</comment>
<dbReference type="WBParaSite" id="jg17364">
    <property type="protein sequence ID" value="jg17364"/>
    <property type="gene ID" value="jg17364"/>
</dbReference>
<feature type="domain" description="G-protein coupled receptors family 2 profile 2" evidence="9">
    <location>
        <begin position="1"/>
        <end position="182"/>
    </location>
</feature>
<dbReference type="Pfam" id="PF01534">
    <property type="entry name" value="Frizzled"/>
    <property type="match status" value="2"/>
</dbReference>